<dbReference type="InterPro" id="IPR013131">
    <property type="entry name" value="Mannitol_DH_N"/>
</dbReference>
<name>A0ABT4YWH1_9VIBR</name>
<sequence length="485" mass="55039">MNTLNRQQFNQPEYTTRILQFGEGNFLRGFVDWQIDQLNESTDLDAGIVIVRPIDTNFPALMNEQDGLYTSVIRGINEQNQPVEETRIISSVNKEIPLYQNYDAYLSLAKDPNIKFIFSNTTEAGIAFCADDHLGDIPPSSYPAKLTQWLYSRFKAFDGDMDKGLFIIPCELIDYNGEKLKEVIEQYCALWSLDESFVHWVKKANTFCSTLVDRIVTGHPREELPELEKKVGYHDQFMVTAEYFYLFVIQGPKSLGDALKLDGLNLNIKIVDDIKPYKERKVAILNGAHTAMVPVAYLYGLNTVGEAMNDKVIRRFIETLIESEVIPALSLSRQELDAFSKDVLKRFSNPYIKHQLTSIALNSMTKWTTRLLPQLLNHAQREGQAPNLMSLALAAQFLFYKGTRGVESIELIDDAKWLSFFSESWAKVDSGQLSIAELVQVILADEVHWGLDLNTVPALHDQVSVYLELMRDKGMAEVLSQQVGA</sequence>
<keyword evidence="2" id="KW-0520">NAD</keyword>
<gene>
    <name evidence="5" type="ORF">PGX00_20615</name>
</gene>
<dbReference type="Pfam" id="PF08125">
    <property type="entry name" value="Mannitol_dh_C"/>
    <property type="match status" value="1"/>
</dbReference>
<dbReference type="InterPro" id="IPR008927">
    <property type="entry name" value="6-PGluconate_DH-like_C_sf"/>
</dbReference>
<evidence type="ECO:0000313" key="6">
    <source>
        <dbReference type="Proteomes" id="UP001210678"/>
    </source>
</evidence>
<keyword evidence="1" id="KW-0560">Oxidoreductase</keyword>
<dbReference type="Pfam" id="PF01232">
    <property type="entry name" value="Mannitol_dh"/>
    <property type="match status" value="1"/>
</dbReference>
<dbReference type="SUPFAM" id="SSF51735">
    <property type="entry name" value="NAD(P)-binding Rossmann-fold domains"/>
    <property type="match status" value="1"/>
</dbReference>
<feature type="domain" description="Mannitol dehydrogenase N-terminal" evidence="3">
    <location>
        <begin position="17"/>
        <end position="262"/>
    </location>
</feature>
<dbReference type="PANTHER" id="PTHR30524">
    <property type="entry name" value="MANNITOL-1-PHOSPHATE 5-DEHYDROGENASE"/>
    <property type="match status" value="1"/>
</dbReference>
<dbReference type="NCBIfam" id="NF002969">
    <property type="entry name" value="PRK03643.1"/>
    <property type="match status" value="1"/>
</dbReference>
<dbReference type="PANTHER" id="PTHR30524:SF0">
    <property type="entry name" value="ALTRONATE OXIDOREDUCTASE-RELATED"/>
    <property type="match status" value="1"/>
</dbReference>
<evidence type="ECO:0000313" key="5">
    <source>
        <dbReference type="EMBL" id="MDB1125933.1"/>
    </source>
</evidence>
<dbReference type="EMBL" id="JAQLOI010000003">
    <property type="protein sequence ID" value="MDB1125933.1"/>
    <property type="molecule type" value="Genomic_DNA"/>
</dbReference>
<dbReference type="Proteomes" id="UP001210678">
    <property type="component" value="Unassembled WGS sequence"/>
</dbReference>
<keyword evidence="6" id="KW-1185">Reference proteome</keyword>
<feature type="domain" description="Mannitol dehydrogenase C-terminal" evidence="4">
    <location>
        <begin position="273"/>
        <end position="468"/>
    </location>
</feature>
<evidence type="ECO:0000256" key="2">
    <source>
        <dbReference type="ARBA" id="ARBA00023027"/>
    </source>
</evidence>
<dbReference type="SUPFAM" id="SSF48179">
    <property type="entry name" value="6-phosphogluconate dehydrogenase C-terminal domain-like"/>
    <property type="match status" value="1"/>
</dbReference>
<dbReference type="InterPro" id="IPR036291">
    <property type="entry name" value="NAD(P)-bd_dom_sf"/>
</dbReference>
<dbReference type="RefSeq" id="WP_272140095.1">
    <property type="nucleotide sequence ID" value="NZ_JAQLOI010000003.1"/>
</dbReference>
<evidence type="ECO:0000259" key="4">
    <source>
        <dbReference type="Pfam" id="PF08125"/>
    </source>
</evidence>
<dbReference type="InterPro" id="IPR013328">
    <property type="entry name" value="6PGD_dom2"/>
</dbReference>
<comment type="caution">
    <text evidence="5">The sequence shown here is derived from an EMBL/GenBank/DDBJ whole genome shotgun (WGS) entry which is preliminary data.</text>
</comment>
<evidence type="ECO:0000259" key="3">
    <source>
        <dbReference type="Pfam" id="PF01232"/>
    </source>
</evidence>
<protein>
    <submittedName>
        <fullName evidence="5">Tagaturonate reductase</fullName>
    </submittedName>
</protein>
<evidence type="ECO:0000256" key="1">
    <source>
        <dbReference type="ARBA" id="ARBA00023002"/>
    </source>
</evidence>
<proteinExistence type="predicted"/>
<dbReference type="Gene3D" id="1.10.1040.10">
    <property type="entry name" value="N-(1-d-carboxylethyl)-l-norvaline Dehydrogenase, domain 2"/>
    <property type="match status" value="1"/>
</dbReference>
<dbReference type="Gene3D" id="3.40.50.720">
    <property type="entry name" value="NAD(P)-binding Rossmann-like Domain"/>
    <property type="match status" value="1"/>
</dbReference>
<accession>A0ABT4YWH1</accession>
<reference evidence="5 6" key="1">
    <citation type="submission" date="2023-01" db="EMBL/GenBank/DDBJ databases">
        <title>Vibrio sp. KJ40-1 sp.nov, isolated from marine algae.</title>
        <authorList>
            <person name="Butt M."/>
            <person name="Kim J.M.J."/>
            <person name="Jeon C.O.C."/>
        </authorList>
    </citation>
    <scope>NUCLEOTIDE SEQUENCE [LARGE SCALE GENOMIC DNA]</scope>
    <source>
        <strain evidence="5 6">KJ40-1</strain>
    </source>
</reference>
<dbReference type="InterPro" id="IPR013118">
    <property type="entry name" value="Mannitol_DH_C"/>
</dbReference>
<organism evidence="5 6">
    <name type="scientific">Vibrio algarum</name>
    <dbReference type="NCBI Taxonomy" id="3020714"/>
    <lineage>
        <taxon>Bacteria</taxon>
        <taxon>Pseudomonadati</taxon>
        <taxon>Pseudomonadota</taxon>
        <taxon>Gammaproteobacteria</taxon>
        <taxon>Vibrionales</taxon>
        <taxon>Vibrionaceae</taxon>
        <taxon>Vibrio</taxon>
    </lineage>
</organism>